<evidence type="ECO:0000256" key="3">
    <source>
        <dbReference type="ARBA" id="ARBA00022833"/>
    </source>
</evidence>
<dbReference type="InterPro" id="IPR051140">
    <property type="entry name" value="GATA_TF"/>
</dbReference>
<accession>A0A0G2G0X7</accession>
<dbReference type="AlphaFoldDB" id="A0A0G2G0X7"/>
<protein>
    <submittedName>
        <fullName evidence="6">Putative white collar-2</fullName>
    </submittedName>
</protein>
<evidence type="ECO:0000313" key="7">
    <source>
        <dbReference type="Proteomes" id="UP000034182"/>
    </source>
</evidence>
<sequence length="325" mass="35512">MPDQSHAPPIATVRDLHCVLARGTTVLHASPGILRLTGHELHSFVGLPLCHLVHPDDCPIFLNELDHAALSPGRVFRFYSRIRTAFQSPAYAAFELQGHFHQLHPPVAALGRFVLVARPAFLSSSMQIDRFLELKIEEISLQRHLDGLRQAEDDDDEDTDLAVVAPSSSVVPDAQPLALLSGFAASAQNAMMGPSATNTTPRNHARPHALVDGDVGIPYTLRSPDSAARKAANEKRNSQKSPVGHVCTWCGTTEAPEWRRGPSGAKTLCNACGCMFPDLFFSCMLIFKSIVCATMRACSFCYWVSFCALKPLNSKVQVKKCFLPV</sequence>
<dbReference type="Gene3D" id="3.30.50.10">
    <property type="entry name" value="Erythroid Transcription Factor GATA-1, subunit A"/>
    <property type="match status" value="1"/>
</dbReference>
<dbReference type="CDD" id="cd00130">
    <property type="entry name" value="PAS"/>
    <property type="match status" value="1"/>
</dbReference>
<evidence type="ECO:0000256" key="1">
    <source>
        <dbReference type="ARBA" id="ARBA00022723"/>
    </source>
</evidence>
<evidence type="ECO:0000313" key="6">
    <source>
        <dbReference type="EMBL" id="KKY17608.1"/>
    </source>
</evidence>
<dbReference type="InterPro" id="IPR013088">
    <property type="entry name" value="Znf_NHR/GATA"/>
</dbReference>
<organism evidence="6 7">
    <name type="scientific">Diplodia seriata</name>
    <dbReference type="NCBI Taxonomy" id="420778"/>
    <lineage>
        <taxon>Eukaryota</taxon>
        <taxon>Fungi</taxon>
        <taxon>Dikarya</taxon>
        <taxon>Ascomycota</taxon>
        <taxon>Pezizomycotina</taxon>
        <taxon>Dothideomycetes</taxon>
        <taxon>Dothideomycetes incertae sedis</taxon>
        <taxon>Botryosphaeriales</taxon>
        <taxon>Botryosphaeriaceae</taxon>
        <taxon>Diplodia</taxon>
    </lineage>
</organism>
<evidence type="ECO:0000256" key="2">
    <source>
        <dbReference type="ARBA" id="ARBA00022771"/>
    </source>
</evidence>
<dbReference type="EMBL" id="LAQI01000147">
    <property type="protein sequence ID" value="KKY17608.1"/>
    <property type="molecule type" value="Genomic_DNA"/>
</dbReference>
<dbReference type="Gene3D" id="3.30.450.20">
    <property type="entry name" value="PAS domain"/>
    <property type="match status" value="1"/>
</dbReference>
<comment type="caution">
    <text evidence="6">The sequence shown here is derived from an EMBL/GenBank/DDBJ whole genome shotgun (WGS) entry which is preliminary data.</text>
</comment>
<dbReference type="InterPro" id="IPR000679">
    <property type="entry name" value="Znf_GATA"/>
</dbReference>
<evidence type="ECO:0000256" key="4">
    <source>
        <dbReference type="PROSITE-ProRule" id="PRU00094"/>
    </source>
</evidence>
<gene>
    <name evidence="6" type="ORF">UCDDS831_g06316</name>
</gene>
<dbReference type="GO" id="GO:0006355">
    <property type="term" value="P:regulation of DNA-templated transcription"/>
    <property type="evidence" value="ECO:0007669"/>
    <property type="project" value="InterPro"/>
</dbReference>
<dbReference type="GO" id="GO:0008270">
    <property type="term" value="F:zinc ion binding"/>
    <property type="evidence" value="ECO:0007669"/>
    <property type="project" value="UniProtKB-KW"/>
</dbReference>
<proteinExistence type="predicted"/>
<dbReference type="Pfam" id="PF00320">
    <property type="entry name" value="GATA"/>
    <property type="match status" value="1"/>
</dbReference>
<reference evidence="6 7" key="1">
    <citation type="submission" date="2015-03" db="EMBL/GenBank/DDBJ databases">
        <authorList>
            <person name="Morales-Cruz A."/>
            <person name="Amrine K.C."/>
            <person name="Cantu D."/>
        </authorList>
    </citation>
    <scope>NUCLEOTIDE SEQUENCE [LARGE SCALE GENOMIC DNA]</scope>
    <source>
        <strain evidence="6">DS831</strain>
    </source>
</reference>
<dbReference type="PANTHER" id="PTHR45658">
    <property type="entry name" value="GATA TRANSCRIPTION FACTOR"/>
    <property type="match status" value="1"/>
</dbReference>
<name>A0A0G2G0X7_9PEZI</name>
<keyword evidence="2 4" id="KW-0863">Zinc-finger</keyword>
<dbReference type="InterPro" id="IPR035965">
    <property type="entry name" value="PAS-like_dom_sf"/>
</dbReference>
<dbReference type="CDD" id="cd00202">
    <property type="entry name" value="ZnF_GATA"/>
    <property type="match status" value="1"/>
</dbReference>
<keyword evidence="3" id="KW-0862">Zinc</keyword>
<reference evidence="6 7" key="2">
    <citation type="submission" date="2015-05" db="EMBL/GenBank/DDBJ databases">
        <title>Distinctive expansion of gene families associated with plant cell wall degradation and secondary metabolism in the genomes of grapevine trunk pathogens.</title>
        <authorList>
            <person name="Lawrence D.P."/>
            <person name="Travadon R."/>
            <person name="Rolshausen P.E."/>
            <person name="Baumgartner K."/>
        </authorList>
    </citation>
    <scope>NUCLEOTIDE SEQUENCE [LARGE SCALE GENOMIC DNA]</scope>
    <source>
        <strain evidence="6">DS831</strain>
    </source>
</reference>
<dbReference type="PROSITE" id="PS50114">
    <property type="entry name" value="GATA_ZN_FINGER_2"/>
    <property type="match status" value="1"/>
</dbReference>
<dbReference type="SUPFAM" id="SSF57716">
    <property type="entry name" value="Glucocorticoid receptor-like (DNA-binding domain)"/>
    <property type="match status" value="1"/>
</dbReference>
<dbReference type="GO" id="GO:0043565">
    <property type="term" value="F:sequence-specific DNA binding"/>
    <property type="evidence" value="ECO:0007669"/>
    <property type="project" value="InterPro"/>
</dbReference>
<dbReference type="SMART" id="SM00401">
    <property type="entry name" value="ZnF_GATA"/>
    <property type="match status" value="1"/>
</dbReference>
<feature type="domain" description="GATA-type" evidence="5">
    <location>
        <begin position="241"/>
        <end position="273"/>
    </location>
</feature>
<dbReference type="SUPFAM" id="SSF55785">
    <property type="entry name" value="PYP-like sensor domain (PAS domain)"/>
    <property type="match status" value="1"/>
</dbReference>
<dbReference type="Proteomes" id="UP000034182">
    <property type="component" value="Unassembled WGS sequence"/>
</dbReference>
<dbReference type="InterPro" id="IPR000014">
    <property type="entry name" value="PAS"/>
</dbReference>
<keyword evidence="1" id="KW-0479">Metal-binding</keyword>
<evidence type="ECO:0000259" key="5">
    <source>
        <dbReference type="PROSITE" id="PS50114"/>
    </source>
</evidence>